<feature type="non-terminal residue" evidence="1">
    <location>
        <position position="31"/>
    </location>
</feature>
<gene>
    <name evidence="1" type="ORF">NPIL_588551</name>
</gene>
<accession>A0A8X6IBQ2</accession>
<evidence type="ECO:0000313" key="2">
    <source>
        <dbReference type="Proteomes" id="UP000887013"/>
    </source>
</evidence>
<evidence type="ECO:0000313" key="1">
    <source>
        <dbReference type="EMBL" id="GFS39371.1"/>
    </source>
</evidence>
<sequence>MDHSWKIRALFLAIFGVTTLQQVACSTCGYE</sequence>
<keyword evidence="2" id="KW-1185">Reference proteome</keyword>
<reference evidence="1" key="1">
    <citation type="submission" date="2020-08" db="EMBL/GenBank/DDBJ databases">
        <title>Multicomponent nature underlies the extraordinary mechanical properties of spider dragline silk.</title>
        <authorList>
            <person name="Kono N."/>
            <person name="Nakamura H."/>
            <person name="Mori M."/>
            <person name="Yoshida Y."/>
            <person name="Ohtoshi R."/>
            <person name="Malay A.D."/>
            <person name="Moran D.A.P."/>
            <person name="Tomita M."/>
            <person name="Numata K."/>
            <person name="Arakawa K."/>
        </authorList>
    </citation>
    <scope>NUCLEOTIDE SEQUENCE</scope>
</reference>
<dbReference type="EMBL" id="BMAW01043424">
    <property type="protein sequence ID" value="GFS39371.1"/>
    <property type="molecule type" value="Genomic_DNA"/>
</dbReference>
<proteinExistence type="predicted"/>
<protein>
    <submittedName>
        <fullName evidence="1">Uncharacterized protein</fullName>
    </submittedName>
</protein>
<organism evidence="1 2">
    <name type="scientific">Nephila pilipes</name>
    <name type="common">Giant wood spider</name>
    <name type="synonym">Nephila maculata</name>
    <dbReference type="NCBI Taxonomy" id="299642"/>
    <lineage>
        <taxon>Eukaryota</taxon>
        <taxon>Metazoa</taxon>
        <taxon>Ecdysozoa</taxon>
        <taxon>Arthropoda</taxon>
        <taxon>Chelicerata</taxon>
        <taxon>Arachnida</taxon>
        <taxon>Araneae</taxon>
        <taxon>Araneomorphae</taxon>
        <taxon>Entelegynae</taxon>
        <taxon>Araneoidea</taxon>
        <taxon>Nephilidae</taxon>
        <taxon>Nephila</taxon>
    </lineage>
</organism>
<name>A0A8X6IBQ2_NEPPI</name>
<comment type="caution">
    <text evidence="1">The sequence shown here is derived from an EMBL/GenBank/DDBJ whole genome shotgun (WGS) entry which is preliminary data.</text>
</comment>
<dbReference type="AlphaFoldDB" id="A0A8X6IBQ2"/>
<dbReference type="Proteomes" id="UP000887013">
    <property type="component" value="Unassembled WGS sequence"/>
</dbReference>